<dbReference type="Proteomes" id="UP001169491">
    <property type="component" value="Unassembled WGS sequence"/>
</dbReference>
<evidence type="ECO:0000313" key="2">
    <source>
        <dbReference type="EMBL" id="MDN7125658.1"/>
    </source>
</evidence>
<protein>
    <submittedName>
        <fullName evidence="2">AAA family ATPase</fullName>
    </submittedName>
</protein>
<organism evidence="2 5">
    <name type="scientific">Pseudidiomarina terrestris</name>
    <dbReference type="NCBI Taxonomy" id="2820060"/>
    <lineage>
        <taxon>Bacteria</taxon>
        <taxon>Pseudomonadati</taxon>
        <taxon>Pseudomonadota</taxon>
        <taxon>Gammaproteobacteria</taxon>
        <taxon>Alteromonadales</taxon>
        <taxon>Idiomarinaceae</taxon>
        <taxon>Pseudidiomarina</taxon>
    </lineage>
</organism>
<evidence type="ECO:0000313" key="3">
    <source>
        <dbReference type="EMBL" id="MDN7130478.1"/>
    </source>
</evidence>
<dbReference type="EMBL" id="JAGGJB010000007">
    <property type="protein sequence ID" value="MDN7125658.1"/>
    <property type="molecule type" value="Genomic_DNA"/>
</dbReference>
<feature type="domain" description="NERD" evidence="1">
    <location>
        <begin position="21"/>
        <end position="120"/>
    </location>
</feature>
<dbReference type="PANTHER" id="PTHR11070">
    <property type="entry name" value="UVRD / RECB / PCRA DNA HELICASE FAMILY MEMBER"/>
    <property type="match status" value="1"/>
</dbReference>
<evidence type="ECO:0000313" key="5">
    <source>
        <dbReference type="Proteomes" id="UP001169492"/>
    </source>
</evidence>
<dbReference type="Pfam" id="PF13245">
    <property type="entry name" value="AAA_19"/>
    <property type="match status" value="1"/>
</dbReference>
<keyword evidence="4" id="KW-1185">Reference proteome</keyword>
<dbReference type="InterPro" id="IPR000212">
    <property type="entry name" value="DNA_helicase_UvrD/REP"/>
</dbReference>
<name>A0AAW7R3F1_9GAMM</name>
<dbReference type="Proteomes" id="UP001169492">
    <property type="component" value="Unassembled WGS sequence"/>
</dbReference>
<dbReference type="Gene3D" id="3.40.50.300">
    <property type="entry name" value="P-loop containing nucleotide triphosphate hydrolases"/>
    <property type="match status" value="1"/>
</dbReference>
<reference evidence="4 5" key="1">
    <citation type="submission" date="2021-03" db="EMBL/GenBank/DDBJ databases">
        <title>Pseudidiomarina terrestris, a new bacterium isolated from saline soil.</title>
        <authorList>
            <person name="Galisteo C."/>
            <person name="De La Haba R."/>
            <person name="Sanchez-Porro C."/>
            <person name="Ventosa A."/>
        </authorList>
    </citation>
    <scope>NUCLEOTIDE SEQUENCE [LARGE SCALE GENOMIC DNA]</scope>
    <source>
        <strain evidence="2 5">1APP75-32.1</strain>
        <strain evidence="4">1APR75-15</strain>
        <strain evidence="3">1ASR75-15</strain>
    </source>
</reference>
<dbReference type="InterPro" id="IPR027417">
    <property type="entry name" value="P-loop_NTPase"/>
</dbReference>
<accession>A0AAW7R3F1</accession>
<dbReference type="GO" id="GO:0003678">
    <property type="term" value="F:DNA helicase activity"/>
    <property type="evidence" value="ECO:0007669"/>
    <property type="project" value="InterPro"/>
</dbReference>
<dbReference type="SUPFAM" id="SSF52540">
    <property type="entry name" value="P-loop containing nucleoside triphosphate hydrolases"/>
    <property type="match status" value="1"/>
</dbReference>
<evidence type="ECO:0000313" key="4">
    <source>
        <dbReference type="Proteomes" id="UP001169491"/>
    </source>
</evidence>
<dbReference type="GO" id="GO:0003677">
    <property type="term" value="F:DNA binding"/>
    <property type="evidence" value="ECO:0007669"/>
    <property type="project" value="InterPro"/>
</dbReference>
<sequence length="621" mass="70932">MARYVSPPVDSFDSLRQPLTRGERMVFDFFDRNLPEAWEIYVQPHMNGLRPDFVLLNPSAGIAVFEIKDWNLDAVTYEVELREGKSPRLLGKRNGETFSLQSQNPIEKIHQYKQEIFKLYCPRLAKQFGYATITAGVIFPFADDARVHELFRASMQYRGMTQYPEYSPVSGRGALARGDLSAVFPEGRRSRSLYMTPEYANDLRYWLREPDFTEAQRQPLELDNNQRVLATSRTQSGYRRIKGSAGSGKSLVLAARAAELVRQNKDVLVVTFNITLLHYLMDVAVRWGQTGGKTRNRATWLNFHAWCSRVCIAADMEKEYQDLWKEKSQLQEVLKYRLAALVSSILDNDEDNVVPRYDAILVDEGQDYQLSWWDTLRKACKPGGEMLLVADATQDIYETASAWTDEAMSGAGFAGPWSNLDVSYRMPKKALNYARDFALRFLPKENINIPVNDQASLELEPTQLRWVHTVPEIAIDVCRDEITQFFTEEKIEGLTFAETTFLCSSKQFGMGVVNALEELGINSVHTYDRDKQESRRQKVGFYMGDARVKATTLHSFKGWESRLLVLYIGGAASQQELALVYTGLTRLKRSMKGSALTVISTSEALREYGETWPEFEHKVPF</sequence>
<proteinExistence type="predicted"/>
<comment type="caution">
    <text evidence="2">The sequence shown here is derived from an EMBL/GenBank/DDBJ whole genome shotgun (WGS) entry which is preliminary data.</text>
</comment>
<dbReference type="Pfam" id="PF08378">
    <property type="entry name" value="NERD"/>
    <property type="match status" value="1"/>
</dbReference>
<dbReference type="GO" id="GO:0005524">
    <property type="term" value="F:ATP binding"/>
    <property type="evidence" value="ECO:0007669"/>
    <property type="project" value="InterPro"/>
</dbReference>
<dbReference type="EMBL" id="JAGGJC010000006">
    <property type="protein sequence ID" value="MDN7130478.1"/>
    <property type="molecule type" value="Genomic_DNA"/>
</dbReference>
<gene>
    <name evidence="2" type="ORF">J6I90_12270</name>
    <name evidence="3" type="ORF">J6I92_11405</name>
</gene>
<dbReference type="AlphaFoldDB" id="A0AAW7R3F1"/>
<dbReference type="RefSeq" id="WP_301775093.1">
    <property type="nucleotide sequence ID" value="NZ_JAGGJB010000007.1"/>
</dbReference>
<evidence type="ECO:0000259" key="1">
    <source>
        <dbReference type="Pfam" id="PF08378"/>
    </source>
</evidence>
<dbReference type="InterPro" id="IPR011528">
    <property type="entry name" value="NERD"/>
</dbReference>